<dbReference type="PANTHER" id="PTHR34290">
    <property type="entry name" value="SI:CH73-390P7.2"/>
    <property type="match status" value="1"/>
</dbReference>
<dbReference type="InterPro" id="IPR044691">
    <property type="entry name" value="DCC1_Trx"/>
</dbReference>
<evidence type="ECO:0000313" key="1">
    <source>
        <dbReference type="EMBL" id="ASD64602.1"/>
    </source>
</evidence>
<reference evidence="1 2" key="1">
    <citation type="submission" date="2017-04" db="EMBL/GenBank/DDBJ databases">
        <title>Whole genome sequence of Bdellovibrio bacteriovorus strain SSB218315.</title>
        <authorList>
            <person name="Oyedara O."/>
            <person name="Rodriguez-Perez M.A."/>
        </authorList>
    </citation>
    <scope>NUCLEOTIDE SEQUENCE [LARGE SCALE GENOMIC DNA]</scope>
    <source>
        <strain evidence="1 2">SSB218315</strain>
    </source>
</reference>
<gene>
    <name evidence="1" type="ORF">B9G79_13980</name>
</gene>
<evidence type="ECO:0008006" key="3">
    <source>
        <dbReference type="Google" id="ProtNLM"/>
    </source>
</evidence>
<dbReference type="AlphaFoldDB" id="A0A1Z3NAV6"/>
<dbReference type="InterPro" id="IPR007263">
    <property type="entry name" value="DCC1-like"/>
</dbReference>
<sequence>MEKLKSASQSGITVYYDGLCHLCSREITHYKKLKGADRITFIDITSSDFDAISEGLDPYKIHKSLHVRDSEGHIVTGVEAFIVIWTQLESLKKIVPLASFGPVKKTLEAGYFLFAKVRPLLPRKECSDSPYCQT</sequence>
<evidence type="ECO:0000313" key="2">
    <source>
        <dbReference type="Proteomes" id="UP000197003"/>
    </source>
</evidence>
<name>A0A1Z3NAV6_BDEBC</name>
<proteinExistence type="predicted"/>
<dbReference type="Proteomes" id="UP000197003">
    <property type="component" value="Chromosome"/>
</dbReference>
<dbReference type="Pfam" id="PF04134">
    <property type="entry name" value="DCC1-like"/>
    <property type="match status" value="1"/>
</dbReference>
<dbReference type="RefSeq" id="WP_088566060.1">
    <property type="nucleotide sequence ID" value="NZ_CP020946.1"/>
</dbReference>
<protein>
    <recommendedName>
        <fullName evidence="3">Thiol-disulfide oxidoreductase</fullName>
    </recommendedName>
</protein>
<organism evidence="1 2">
    <name type="scientific">Bdellovibrio bacteriovorus</name>
    <dbReference type="NCBI Taxonomy" id="959"/>
    <lineage>
        <taxon>Bacteria</taxon>
        <taxon>Pseudomonadati</taxon>
        <taxon>Bdellovibrionota</taxon>
        <taxon>Bdellovibrionia</taxon>
        <taxon>Bdellovibrionales</taxon>
        <taxon>Pseudobdellovibrionaceae</taxon>
        <taxon>Bdellovibrio</taxon>
    </lineage>
</organism>
<dbReference type="EMBL" id="CP020946">
    <property type="protein sequence ID" value="ASD64602.1"/>
    <property type="molecule type" value="Genomic_DNA"/>
</dbReference>
<accession>A0A1Z3NAV6</accession>
<dbReference type="GO" id="GO:0015035">
    <property type="term" value="F:protein-disulfide reductase activity"/>
    <property type="evidence" value="ECO:0007669"/>
    <property type="project" value="InterPro"/>
</dbReference>
<dbReference type="OrthoDB" id="5294764at2"/>
<dbReference type="PANTHER" id="PTHR34290:SF2">
    <property type="entry name" value="OS04G0668800 PROTEIN"/>
    <property type="match status" value="1"/>
</dbReference>